<gene>
    <name evidence="2" type="ORF">IEQ34_026604</name>
</gene>
<accession>A0AAV7FLY7</accession>
<reference evidence="2 3" key="1">
    <citation type="journal article" date="2021" name="Hortic Res">
        <title>Chromosome-scale assembly of the Dendrobium chrysotoxum genome enhances the understanding of orchid evolution.</title>
        <authorList>
            <person name="Zhang Y."/>
            <person name="Zhang G.Q."/>
            <person name="Zhang D."/>
            <person name="Liu X.D."/>
            <person name="Xu X.Y."/>
            <person name="Sun W.H."/>
            <person name="Yu X."/>
            <person name="Zhu X."/>
            <person name="Wang Z.W."/>
            <person name="Zhao X."/>
            <person name="Zhong W.Y."/>
            <person name="Chen H."/>
            <person name="Yin W.L."/>
            <person name="Huang T."/>
            <person name="Niu S.C."/>
            <person name="Liu Z.J."/>
        </authorList>
    </citation>
    <scope>NUCLEOTIDE SEQUENCE [LARGE SCALE GENOMIC DNA]</scope>
    <source>
        <strain evidence="2">Lindl</strain>
    </source>
</reference>
<dbReference type="InterPro" id="IPR013785">
    <property type="entry name" value="Aldolase_TIM"/>
</dbReference>
<dbReference type="AlphaFoldDB" id="A0AAV7FLY7"/>
<comment type="caution">
    <text evidence="2">The sequence shown here is derived from an EMBL/GenBank/DDBJ whole genome shotgun (WGS) entry which is preliminary data.</text>
</comment>
<keyword evidence="3" id="KW-1185">Reference proteome</keyword>
<evidence type="ECO:0000256" key="1">
    <source>
        <dbReference type="PROSITE-ProRule" id="PRU00481"/>
    </source>
</evidence>
<dbReference type="GO" id="GO:0042823">
    <property type="term" value="P:pyridoxal phosphate biosynthetic process"/>
    <property type="evidence" value="ECO:0007669"/>
    <property type="project" value="InterPro"/>
</dbReference>
<dbReference type="PROSITE" id="PS51129">
    <property type="entry name" value="PDXS_SNZ_2"/>
    <property type="match status" value="1"/>
</dbReference>
<dbReference type="EMBL" id="JAGFBR010000767">
    <property type="protein sequence ID" value="KAH0435523.1"/>
    <property type="molecule type" value="Genomic_DNA"/>
</dbReference>
<name>A0AAV7FLY7_DENCH</name>
<proteinExistence type="inferred from homology"/>
<evidence type="ECO:0000313" key="2">
    <source>
        <dbReference type="EMBL" id="KAH0435523.1"/>
    </source>
</evidence>
<comment type="similarity">
    <text evidence="1">Belongs to the PdxS/SNZ family.</text>
</comment>
<dbReference type="InterPro" id="IPR001852">
    <property type="entry name" value="PdxS/SNZ"/>
</dbReference>
<organism evidence="2 3">
    <name type="scientific">Dendrobium chrysotoxum</name>
    <name type="common">Orchid</name>
    <dbReference type="NCBI Taxonomy" id="161865"/>
    <lineage>
        <taxon>Eukaryota</taxon>
        <taxon>Viridiplantae</taxon>
        <taxon>Streptophyta</taxon>
        <taxon>Embryophyta</taxon>
        <taxon>Tracheophyta</taxon>
        <taxon>Spermatophyta</taxon>
        <taxon>Magnoliopsida</taxon>
        <taxon>Liliopsida</taxon>
        <taxon>Asparagales</taxon>
        <taxon>Orchidaceae</taxon>
        <taxon>Epidendroideae</taxon>
        <taxon>Malaxideae</taxon>
        <taxon>Dendrobiinae</taxon>
        <taxon>Dendrobium</taxon>
    </lineage>
</organism>
<sequence length="78" mass="8267">MADGGVVTVYGNGAALADPLKKTTFSVKVGLAQMLRGGVIMDVVTQSRRASLRRPAPARSWPWNASPLTSARRVASLE</sequence>
<protein>
    <submittedName>
        <fullName evidence="2">Uncharacterized protein</fullName>
    </submittedName>
</protein>
<evidence type="ECO:0000313" key="3">
    <source>
        <dbReference type="Proteomes" id="UP000775213"/>
    </source>
</evidence>
<dbReference type="Proteomes" id="UP000775213">
    <property type="component" value="Unassembled WGS sequence"/>
</dbReference>
<dbReference type="Gene3D" id="3.20.20.70">
    <property type="entry name" value="Aldolase class I"/>
    <property type="match status" value="1"/>
</dbReference>